<proteinExistence type="predicted"/>
<protein>
    <submittedName>
        <fullName evidence="2">Uncharacterized protein</fullName>
    </submittedName>
</protein>
<dbReference type="EMBL" id="JAZDUA010001429">
    <property type="protein sequence ID" value="KAK7788261.1"/>
    <property type="molecule type" value="Genomic_DNA"/>
</dbReference>
<keyword evidence="3" id="KW-1185">Reference proteome</keyword>
<dbReference type="AlphaFoldDB" id="A0AAN9UYM4"/>
<gene>
    <name evidence="2" type="ORF">R5R35_013958</name>
</gene>
<feature type="compositionally biased region" description="Basic residues" evidence="1">
    <location>
        <begin position="50"/>
        <end position="86"/>
    </location>
</feature>
<organism evidence="2 3">
    <name type="scientific">Gryllus longicercus</name>
    <dbReference type="NCBI Taxonomy" id="2509291"/>
    <lineage>
        <taxon>Eukaryota</taxon>
        <taxon>Metazoa</taxon>
        <taxon>Ecdysozoa</taxon>
        <taxon>Arthropoda</taxon>
        <taxon>Hexapoda</taxon>
        <taxon>Insecta</taxon>
        <taxon>Pterygota</taxon>
        <taxon>Neoptera</taxon>
        <taxon>Polyneoptera</taxon>
        <taxon>Orthoptera</taxon>
        <taxon>Ensifera</taxon>
        <taxon>Gryllidea</taxon>
        <taxon>Grylloidea</taxon>
        <taxon>Gryllidae</taxon>
        <taxon>Gryllinae</taxon>
        <taxon>Gryllus</taxon>
    </lineage>
</organism>
<feature type="region of interest" description="Disordered" evidence="1">
    <location>
        <begin position="21"/>
        <end position="103"/>
    </location>
</feature>
<reference evidence="2 3" key="1">
    <citation type="submission" date="2024-03" db="EMBL/GenBank/DDBJ databases">
        <title>The genome assembly and annotation of the cricket Gryllus longicercus Weissman &amp; Gray.</title>
        <authorList>
            <person name="Szrajer S."/>
            <person name="Gray D."/>
            <person name="Ylla G."/>
        </authorList>
    </citation>
    <scope>NUCLEOTIDE SEQUENCE [LARGE SCALE GENOMIC DNA]</scope>
    <source>
        <strain evidence="2">DAG 2021-001</strain>
        <tissue evidence="2">Whole body minus gut</tissue>
    </source>
</reference>
<evidence type="ECO:0000313" key="3">
    <source>
        <dbReference type="Proteomes" id="UP001378592"/>
    </source>
</evidence>
<dbReference type="Proteomes" id="UP001378592">
    <property type="component" value="Unassembled WGS sequence"/>
</dbReference>
<feature type="compositionally biased region" description="Pro residues" evidence="1">
    <location>
        <begin position="94"/>
        <end position="103"/>
    </location>
</feature>
<sequence length="103" mass="11474">MAIIGAPRAAERRAAAEAAEAEVTGASRVPGRLPGPFFAAAPLPTSAASPRRRKKRWRRRRGRPTRRGRGYGRVRAPARRPRRRCVRSHEIRQRPPPPTNLVG</sequence>
<accession>A0AAN9UYM4</accession>
<evidence type="ECO:0000256" key="1">
    <source>
        <dbReference type="SAM" id="MobiDB-lite"/>
    </source>
</evidence>
<comment type="caution">
    <text evidence="2">The sequence shown here is derived from an EMBL/GenBank/DDBJ whole genome shotgun (WGS) entry which is preliminary data.</text>
</comment>
<name>A0AAN9UYM4_9ORTH</name>
<evidence type="ECO:0000313" key="2">
    <source>
        <dbReference type="EMBL" id="KAK7788261.1"/>
    </source>
</evidence>
<feature type="compositionally biased region" description="Low complexity" evidence="1">
    <location>
        <begin position="30"/>
        <end position="49"/>
    </location>
</feature>